<sequence length="196" mass="21966">MYNKTFTIKEHFLGFVPLKKTTGAFMAETLLGLLEQMGLPLENLRGQGYDYGSNMRGKEHGVQKTVLDINPCAFFVPCSAHSLNLVVNAAAKSCQEATGFFMSVQEIYNYFSASTKHWQILTSHLPTLTIKPLSPTRWESRIDTLKPLRYLGSIYDALMEIYNEPHPHKTTSESLVEAKGLAEGISKFKFVVSLVV</sequence>
<organism evidence="1 2">
    <name type="scientific">Phrynocephalus forsythii</name>
    <dbReference type="NCBI Taxonomy" id="171643"/>
    <lineage>
        <taxon>Eukaryota</taxon>
        <taxon>Metazoa</taxon>
        <taxon>Chordata</taxon>
        <taxon>Craniata</taxon>
        <taxon>Vertebrata</taxon>
        <taxon>Euteleostomi</taxon>
        <taxon>Lepidosauria</taxon>
        <taxon>Squamata</taxon>
        <taxon>Bifurcata</taxon>
        <taxon>Unidentata</taxon>
        <taxon>Episquamata</taxon>
        <taxon>Toxicofera</taxon>
        <taxon>Iguania</taxon>
        <taxon>Acrodonta</taxon>
        <taxon>Agamidae</taxon>
        <taxon>Agaminae</taxon>
        <taxon>Phrynocephalus</taxon>
    </lineage>
</organism>
<evidence type="ECO:0000313" key="1">
    <source>
        <dbReference type="EMBL" id="KAJ7320447.1"/>
    </source>
</evidence>
<gene>
    <name evidence="1" type="ORF">JRQ81_019958</name>
</gene>
<protein>
    <recommendedName>
        <fullName evidence="3">DUF4371 domain-containing protein</fullName>
    </recommendedName>
</protein>
<dbReference type="Proteomes" id="UP001142489">
    <property type="component" value="Unassembled WGS sequence"/>
</dbReference>
<dbReference type="EMBL" id="JAPFRF010000010">
    <property type="protein sequence ID" value="KAJ7320447.1"/>
    <property type="molecule type" value="Genomic_DNA"/>
</dbReference>
<evidence type="ECO:0000313" key="2">
    <source>
        <dbReference type="Proteomes" id="UP001142489"/>
    </source>
</evidence>
<comment type="caution">
    <text evidence="1">The sequence shown here is derived from an EMBL/GenBank/DDBJ whole genome shotgun (WGS) entry which is preliminary data.</text>
</comment>
<dbReference type="OrthoDB" id="10062065at2759"/>
<dbReference type="AlphaFoldDB" id="A0A9Q0XPX4"/>
<accession>A0A9Q0XPX4</accession>
<proteinExistence type="predicted"/>
<evidence type="ECO:0008006" key="3">
    <source>
        <dbReference type="Google" id="ProtNLM"/>
    </source>
</evidence>
<dbReference type="InterPro" id="IPR012337">
    <property type="entry name" value="RNaseH-like_sf"/>
</dbReference>
<feature type="non-terminal residue" evidence="1">
    <location>
        <position position="196"/>
    </location>
</feature>
<dbReference type="SUPFAM" id="SSF53098">
    <property type="entry name" value="Ribonuclease H-like"/>
    <property type="match status" value="1"/>
</dbReference>
<dbReference type="PANTHER" id="PTHR45749">
    <property type="match status" value="1"/>
</dbReference>
<reference evidence="1" key="1">
    <citation type="journal article" date="2023" name="DNA Res.">
        <title>Chromosome-level genome assembly of Phrynocephalus forsythii using third-generation DNA sequencing and Hi-C analysis.</title>
        <authorList>
            <person name="Qi Y."/>
            <person name="Zhao W."/>
            <person name="Zhao Y."/>
            <person name="Niu C."/>
            <person name="Cao S."/>
            <person name="Zhang Y."/>
        </authorList>
    </citation>
    <scope>NUCLEOTIDE SEQUENCE</scope>
    <source>
        <tissue evidence="1">Muscle</tissue>
    </source>
</reference>
<keyword evidence="2" id="KW-1185">Reference proteome</keyword>
<dbReference type="PANTHER" id="PTHR45749:SF35">
    <property type="entry name" value="AC-LIKE TRANSPOSASE-RELATED"/>
    <property type="match status" value="1"/>
</dbReference>
<name>A0A9Q0XPX4_9SAUR</name>